<dbReference type="Gene3D" id="3.30.565.10">
    <property type="entry name" value="Histidine kinase-like ATPase, C-terminal domain"/>
    <property type="match status" value="1"/>
</dbReference>
<dbReference type="CDD" id="cd00075">
    <property type="entry name" value="HATPase"/>
    <property type="match status" value="1"/>
</dbReference>
<comment type="catalytic activity">
    <reaction evidence="1">
        <text>ATP + protein L-histidine = ADP + protein N-phospho-L-histidine.</text>
        <dbReference type="EC" id="2.7.13.3"/>
    </reaction>
</comment>
<keyword evidence="10 11" id="KW-0472">Membrane</keyword>
<evidence type="ECO:0000313" key="15">
    <source>
        <dbReference type="Proteomes" id="UP001431656"/>
    </source>
</evidence>
<dbReference type="GO" id="GO:0000155">
    <property type="term" value="F:phosphorelay sensor kinase activity"/>
    <property type="evidence" value="ECO:0007669"/>
    <property type="project" value="InterPro"/>
</dbReference>
<dbReference type="PROSITE" id="PS50885">
    <property type="entry name" value="HAMP"/>
    <property type="match status" value="1"/>
</dbReference>
<dbReference type="KEGG" id="broo:brsh051_12380"/>
<dbReference type="SUPFAM" id="SSF55874">
    <property type="entry name" value="ATPase domain of HSP90 chaperone/DNA topoisomerase II/histidine kinase"/>
    <property type="match status" value="1"/>
</dbReference>
<dbReference type="PANTHER" id="PTHR45436">
    <property type="entry name" value="SENSOR HISTIDINE KINASE YKOH"/>
    <property type="match status" value="1"/>
</dbReference>
<dbReference type="GO" id="GO:0005886">
    <property type="term" value="C:plasma membrane"/>
    <property type="evidence" value="ECO:0007669"/>
    <property type="project" value="UniProtKB-SubCell"/>
</dbReference>
<dbReference type="InterPro" id="IPR003661">
    <property type="entry name" value="HisK_dim/P_dom"/>
</dbReference>
<evidence type="ECO:0000256" key="9">
    <source>
        <dbReference type="ARBA" id="ARBA00023012"/>
    </source>
</evidence>
<evidence type="ECO:0000256" key="8">
    <source>
        <dbReference type="ARBA" id="ARBA00022989"/>
    </source>
</evidence>
<evidence type="ECO:0000256" key="1">
    <source>
        <dbReference type="ARBA" id="ARBA00000085"/>
    </source>
</evidence>
<dbReference type="CDD" id="cd06225">
    <property type="entry name" value="HAMP"/>
    <property type="match status" value="1"/>
</dbReference>
<proteinExistence type="predicted"/>
<name>A0AAN0K9J6_9ACTN</name>
<accession>A0AAN0K9J6</accession>
<feature type="domain" description="HAMP" evidence="13">
    <location>
        <begin position="193"/>
        <end position="251"/>
    </location>
</feature>
<evidence type="ECO:0000256" key="3">
    <source>
        <dbReference type="ARBA" id="ARBA00012438"/>
    </source>
</evidence>
<evidence type="ECO:0000256" key="4">
    <source>
        <dbReference type="ARBA" id="ARBA00022553"/>
    </source>
</evidence>
<dbReference type="InterPro" id="IPR003594">
    <property type="entry name" value="HATPase_dom"/>
</dbReference>
<keyword evidence="9" id="KW-0902">Two-component regulatory system</keyword>
<dbReference type="Gene3D" id="1.10.287.130">
    <property type="match status" value="1"/>
</dbReference>
<organism evidence="14 15">
    <name type="scientific">Brooklawnia propionicigenes</name>
    <dbReference type="NCBI Taxonomy" id="3041175"/>
    <lineage>
        <taxon>Bacteria</taxon>
        <taxon>Bacillati</taxon>
        <taxon>Actinomycetota</taxon>
        <taxon>Actinomycetes</taxon>
        <taxon>Propionibacteriales</taxon>
        <taxon>Propionibacteriaceae</taxon>
        <taxon>Brooklawnia</taxon>
    </lineage>
</organism>
<dbReference type="Gene3D" id="6.10.340.10">
    <property type="match status" value="1"/>
</dbReference>
<dbReference type="EMBL" id="AP028056">
    <property type="protein sequence ID" value="BEH01957.1"/>
    <property type="molecule type" value="Genomic_DNA"/>
</dbReference>
<keyword evidence="5" id="KW-0808">Transferase</keyword>
<evidence type="ECO:0000256" key="2">
    <source>
        <dbReference type="ARBA" id="ARBA00004236"/>
    </source>
</evidence>
<sequence>MIRRLHDLLRHQERNSLQMRLAYLTAIGVALSAFCIGMATYFTARSSMYSQLDQELLEVASYASGPISTDVEGLGGVNASALQATNITILLVRADGAVTRVQGMSDNIDPGYEEIAIARTQLGSSTRSVVGTDEMPYRVVAVPLSTESGRYAIVLARPLEPTLATLRDVGTLVAIAGASLVVLSAVMGYITGRRLMAPLRELSGAVTRVSETDELAPLSLVGRTGIYTADEIGDLSRSFDTMMHSLASSRDRQRRLIADAGHELRTPLTSMRTNIELLVADEKSGMLPAGARAEILTDVAAQLGEFTSLVGDLVQLSRDDMVTPSPEPLDFADVVASAVERAKRRGPNLNFDVTLEPHFIVGEPDTLERAVTNLLDNAVKFSPENGTVHIRMAGDELTIWDEGPGIAPEDLPKIFDRFFRSNKARNTPGTGLGLSIVAHTINAHGGTVTADNQEGAGAKFIVVLPAAPPEKLAEYED</sequence>
<dbReference type="InterPro" id="IPR005467">
    <property type="entry name" value="His_kinase_dom"/>
</dbReference>
<evidence type="ECO:0000313" key="14">
    <source>
        <dbReference type="EMBL" id="BEH01957.1"/>
    </source>
</evidence>
<dbReference type="PROSITE" id="PS50109">
    <property type="entry name" value="HIS_KIN"/>
    <property type="match status" value="1"/>
</dbReference>
<evidence type="ECO:0000259" key="12">
    <source>
        <dbReference type="PROSITE" id="PS50109"/>
    </source>
</evidence>
<dbReference type="SMART" id="SM00388">
    <property type="entry name" value="HisKA"/>
    <property type="match status" value="1"/>
</dbReference>
<dbReference type="SUPFAM" id="SSF158472">
    <property type="entry name" value="HAMP domain-like"/>
    <property type="match status" value="1"/>
</dbReference>
<feature type="transmembrane region" description="Helical" evidence="11">
    <location>
        <begin position="169"/>
        <end position="190"/>
    </location>
</feature>
<dbReference type="EC" id="2.7.13.3" evidence="3"/>
<evidence type="ECO:0000259" key="13">
    <source>
        <dbReference type="PROSITE" id="PS50885"/>
    </source>
</evidence>
<evidence type="ECO:0000256" key="6">
    <source>
        <dbReference type="ARBA" id="ARBA00022692"/>
    </source>
</evidence>
<keyword evidence="6 11" id="KW-0812">Transmembrane</keyword>
<dbReference type="PANTHER" id="PTHR45436:SF5">
    <property type="entry name" value="SENSOR HISTIDINE KINASE TRCS"/>
    <property type="match status" value="1"/>
</dbReference>
<evidence type="ECO:0000256" key="11">
    <source>
        <dbReference type="SAM" id="Phobius"/>
    </source>
</evidence>
<dbReference type="InterPro" id="IPR036097">
    <property type="entry name" value="HisK_dim/P_sf"/>
</dbReference>
<dbReference type="AlphaFoldDB" id="A0AAN0K9J6"/>
<dbReference type="SMART" id="SM00387">
    <property type="entry name" value="HATPase_c"/>
    <property type="match status" value="1"/>
</dbReference>
<keyword evidence="15" id="KW-1185">Reference proteome</keyword>
<dbReference type="CDD" id="cd00082">
    <property type="entry name" value="HisKA"/>
    <property type="match status" value="1"/>
</dbReference>
<dbReference type="Pfam" id="PF00512">
    <property type="entry name" value="HisKA"/>
    <property type="match status" value="1"/>
</dbReference>
<dbReference type="InterPro" id="IPR050428">
    <property type="entry name" value="TCS_sensor_his_kinase"/>
</dbReference>
<dbReference type="FunFam" id="3.30.565.10:FF:000006">
    <property type="entry name" value="Sensor histidine kinase WalK"/>
    <property type="match status" value="1"/>
</dbReference>
<dbReference type="InterPro" id="IPR004358">
    <property type="entry name" value="Sig_transdc_His_kin-like_C"/>
</dbReference>
<dbReference type="SUPFAM" id="SSF47384">
    <property type="entry name" value="Homodimeric domain of signal transducing histidine kinase"/>
    <property type="match status" value="1"/>
</dbReference>
<keyword evidence="4" id="KW-0597">Phosphoprotein</keyword>
<dbReference type="InterPro" id="IPR036890">
    <property type="entry name" value="HATPase_C_sf"/>
</dbReference>
<dbReference type="Proteomes" id="UP001431656">
    <property type="component" value="Chromosome"/>
</dbReference>
<evidence type="ECO:0000256" key="5">
    <source>
        <dbReference type="ARBA" id="ARBA00022679"/>
    </source>
</evidence>
<reference evidence="14" key="1">
    <citation type="journal article" date="2024" name="Int. J. Syst. Evol. Microbiol.">
        <title>Brooklawnia propionicigenes sp. nov., a facultatively anaerobic, propionate-producing bacterium isolated from a methanogenic reactor treating waste from cattle farms.</title>
        <authorList>
            <person name="Akita Y."/>
            <person name="Ueki A."/>
            <person name="Tonouchi A."/>
            <person name="Sugawara Y."/>
            <person name="Honma S."/>
            <person name="Kaku N."/>
            <person name="Ueki K."/>
        </authorList>
    </citation>
    <scope>NUCLEOTIDE SEQUENCE</scope>
    <source>
        <strain evidence="14">SH051</strain>
    </source>
</reference>
<protein>
    <recommendedName>
        <fullName evidence="3">histidine kinase</fullName>
        <ecNumber evidence="3">2.7.13.3</ecNumber>
    </recommendedName>
</protein>
<gene>
    <name evidence="14" type="ORF">brsh051_12380</name>
</gene>
<dbReference type="Pfam" id="PF02518">
    <property type="entry name" value="HATPase_c"/>
    <property type="match status" value="1"/>
</dbReference>
<dbReference type="InterPro" id="IPR003660">
    <property type="entry name" value="HAMP_dom"/>
</dbReference>
<comment type="subcellular location">
    <subcellularLocation>
        <location evidence="2">Cell membrane</location>
    </subcellularLocation>
</comment>
<dbReference type="PRINTS" id="PR00344">
    <property type="entry name" value="BCTRLSENSOR"/>
</dbReference>
<keyword evidence="7 14" id="KW-0418">Kinase</keyword>
<evidence type="ECO:0000256" key="10">
    <source>
        <dbReference type="ARBA" id="ARBA00023136"/>
    </source>
</evidence>
<dbReference type="Pfam" id="PF00672">
    <property type="entry name" value="HAMP"/>
    <property type="match status" value="1"/>
</dbReference>
<feature type="transmembrane region" description="Helical" evidence="11">
    <location>
        <begin position="21"/>
        <end position="42"/>
    </location>
</feature>
<keyword evidence="8 11" id="KW-1133">Transmembrane helix</keyword>
<dbReference type="SMART" id="SM00304">
    <property type="entry name" value="HAMP"/>
    <property type="match status" value="1"/>
</dbReference>
<evidence type="ECO:0000256" key="7">
    <source>
        <dbReference type="ARBA" id="ARBA00022777"/>
    </source>
</evidence>
<feature type="domain" description="Histidine kinase" evidence="12">
    <location>
        <begin position="259"/>
        <end position="468"/>
    </location>
</feature>